<dbReference type="InterPro" id="IPR025151">
    <property type="entry name" value="ELYS_dom"/>
</dbReference>
<gene>
    <name evidence="4" type="ORF">B2J93_1396</name>
</gene>
<keyword evidence="2" id="KW-0539">Nucleus</keyword>
<keyword evidence="5" id="KW-1185">Reference proteome</keyword>
<evidence type="ECO:0000256" key="2">
    <source>
        <dbReference type="ARBA" id="ARBA00023242"/>
    </source>
</evidence>
<dbReference type="STRING" id="503106.A0A218Z8Z0"/>
<proteinExistence type="predicted"/>
<dbReference type="GO" id="GO:0005634">
    <property type="term" value="C:nucleus"/>
    <property type="evidence" value="ECO:0007669"/>
    <property type="project" value="UniProtKB-SubCell"/>
</dbReference>
<dbReference type="InParanoid" id="A0A218Z8Z0"/>
<sequence length="318" mass="36003">MFNYQNFEEVFAFDAECVYDEHTVSEIVENRKALESPLFIDRVMKMLGIVRPQKYFPPKDNKALRSLHKNIVESSGADHHKLSVLYYLLLIFDSSTSQRAYSTALEQKSFLPPSYVLYMKGLWHLDRQEFELALQYLTYPSLIPTFADEILEVLVRKSRGNLTLALAYYHTVQPSLTSGAAIECLFSALARTSVTEALYFSRGQPQQTQRRMFELLVSLVLNKSSKETMAGRSVELVSLPLTAEEDEWLEDYVMRGEGRSVKKSKDTLMMRRIGVGNFTEALSMGGLSNRVVGGLDWGTLSEAIQDGLGPRLERGQVG</sequence>
<organism evidence="4 5">
    <name type="scientific">Diplocarpon coronariae</name>
    <dbReference type="NCBI Taxonomy" id="2795749"/>
    <lineage>
        <taxon>Eukaryota</taxon>
        <taxon>Fungi</taxon>
        <taxon>Dikarya</taxon>
        <taxon>Ascomycota</taxon>
        <taxon>Pezizomycotina</taxon>
        <taxon>Leotiomycetes</taxon>
        <taxon>Helotiales</taxon>
        <taxon>Drepanopezizaceae</taxon>
        <taxon>Diplocarpon</taxon>
    </lineage>
</organism>
<evidence type="ECO:0000313" key="5">
    <source>
        <dbReference type="Proteomes" id="UP000242519"/>
    </source>
</evidence>
<reference evidence="4 5" key="1">
    <citation type="submission" date="2017-04" db="EMBL/GenBank/DDBJ databases">
        <title>Draft genome sequence of Marssonina coronaria NL1: causal agent of apple blotch.</title>
        <authorList>
            <person name="Cheng Q."/>
        </authorList>
    </citation>
    <scope>NUCLEOTIDE SEQUENCE [LARGE SCALE GENOMIC DNA]</scope>
    <source>
        <strain evidence="4 5">NL1</strain>
    </source>
</reference>
<comment type="subcellular location">
    <subcellularLocation>
        <location evidence="1">Nucleus</location>
    </subcellularLocation>
</comment>
<dbReference type="Pfam" id="PF13934">
    <property type="entry name" value="ELYS"/>
    <property type="match status" value="1"/>
</dbReference>
<accession>A0A218Z8Z0</accession>
<evidence type="ECO:0000259" key="3">
    <source>
        <dbReference type="Pfam" id="PF13934"/>
    </source>
</evidence>
<dbReference type="Proteomes" id="UP000242519">
    <property type="component" value="Unassembled WGS sequence"/>
</dbReference>
<name>A0A218Z8Z0_9HELO</name>
<evidence type="ECO:0000256" key="1">
    <source>
        <dbReference type="ARBA" id="ARBA00004123"/>
    </source>
</evidence>
<protein>
    <recommendedName>
        <fullName evidence="3">ELYS-like domain-containing protein</fullName>
    </recommendedName>
</protein>
<evidence type="ECO:0000313" key="4">
    <source>
        <dbReference type="EMBL" id="OWP04537.1"/>
    </source>
</evidence>
<dbReference type="AlphaFoldDB" id="A0A218Z8Z0"/>
<dbReference type="EMBL" id="MZNU01000102">
    <property type="protein sequence ID" value="OWP04537.1"/>
    <property type="molecule type" value="Genomic_DNA"/>
</dbReference>
<dbReference type="OrthoDB" id="20729at2759"/>
<feature type="domain" description="ELYS-like" evidence="3">
    <location>
        <begin position="38"/>
        <end position="255"/>
    </location>
</feature>
<comment type="caution">
    <text evidence="4">The sequence shown here is derived from an EMBL/GenBank/DDBJ whole genome shotgun (WGS) entry which is preliminary data.</text>
</comment>